<feature type="transmembrane region" description="Helical" evidence="1">
    <location>
        <begin position="150"/>
        <end position="180"/>
    </location>
</feature>
<keyword evidence="3" id="KW-0645">Protease</keyword>
<dbReference type="GO" id="GO:0006508">
    <property type="term" value="P:proteolysis"/>
    <property type="evidence" value="ECO:0007669"/>
    <property type="project" value="UniProtKB-KW"/>
</dbReference>
<dbReference type="Proteomes" id="UP000440224">
    <property type="component" value="Unassembled WGS sequence"/>
</dbReference>
<dbReference type="GO" id="GO:0080120">
    <property type="term" value="P:CAAX-box protein maturation"/>
    <property type="evidence" value="ECO:0007669"/>
    <property type="project" value="UniProtKB-ARBA"/>
</dbReference>
<gene>
    <name evidence="3" type="ORF">GF068_11905</name>
</gene>
<keyword evidence="3" id="KW-0378">Hydrolase</keyword>
<keyword evidence="1" id="KW-1133">Transmembrane helix</keyword>
<dbReference type="GO" id="GO:0004175">
    <property type="term" value="F:endopeptidase activity"/>
    <property type="evidence" value="ECO:0007669"/>
    <property type="project" value="UniProtKB-ARBA"/>
</dbReference>
<dbReference type="Pfam" id="PF02517">
    <property type="entry name" value="Rce1-like"/>
    <property type="match status" value="1"/>
</dbReference>
<organism evidence="3 4">
    <name type="scientific">Polyangium spumosum</name>
    <dbReference type="NCBI Taxonomy" id="889282"/>
    <lineage>
        <taxon>Bacteria</taxon>
        <taxon>Pseudomonadati</taxon>
        <taxon>Myxococcota</taxon>
        <taxon>Polyangia</taxon>
        <taxon>Polyangiales</taxon>
        <taxon>Polyangiaceae</taxon>
        <taxon>Polyangium</taxon>
    </lineage>
</organism>
<dbReference type="RefSeq" id="WP_153819489.1">
    <property type="nucleotide sequence ID" value="NZ_WJIE01000003.1"/>
</dbReference>
<keyword evidence="4" id="KW-1185">Reference proteome</keyword>
<evidence type="ECO:0000313" key="3">
    <source>
        <dbReference type="EMBL" id="MRG92628.1"/>
    </source>
</evidence>
<proteinExistence type="predicted"/>
<feature type="transmembrane region" description="Helical" evidence="1">
    <location>
        <begin position="116"/>
        <end position="138"/>
    </location>
</feature>
<evidence type="ECO:0000313" key="4">
    <source>
        <dbReference type="Proteomes" id="UP000440224"/>
    </source>
</evidence>
<dbReference type="OrthoDB" id="5514915at2"/>
<accession>A0A6N7PKT2</accession>
<feature type="transmembrane region" description="Helical" evidence="1">
    <location>
        <begin position="47"/>
        <end position="73"/>
    </location>
</feature>
<evidence type="ECO:0000259" key="2">
    <source>
        <dbReference type="Pfam" id="PF02517"/>
    </source>
</evidence>
<protein>
    <submittedName>
        <fullName evidence="3">CPBP family intramembrane metalloprotease</fullName>
    </submittedName>
</protein>
<feature type="domain" description="CAAX prenyl protease 2/Lysostaphin resistance protein A-like" evidence="2">
    <location>
        <begin position="100"/>
        <end position="183"/>
    </location>
</feature>
<keyword evidence="1" id="KW-0812">Transmembrane</keyword>
<reference evidence="3 4" key="1">
    <citation type="submission" date="2019-10" db="EMBL/GenBank/DDBJ databases">
        <title>A soil myxobacterium in the family Polyangiaceae.</title>
        <authorList>
            <person name="Li Y."/>
            <person name="Wang J."/>
        </authorList>
    </citation>
    <scope>NUCLEOTIDE SEQUENCE [LARGE SCALE GENOMIC DNA]</scope>
    <source>
        <strain evidence="3 4">DSM 14734</strain>
    </source>
</reference>
<dbReference type="EMBL" id="WJIE01000003">
    <property type="protein sequence ID" value="MRG92628.1"/>
    <property type="molecule type" value="Genomic_DNA"/>
</dbReference>
<evidence type="ECO:0000256" key="1">
    <source>
        <dbReference type="SAM" id="Phobius"/>
    </source>
</evidence>
<comment type="caution">
    <text evidence="3">The sequence shown here is derived from an EMBL/GenBank/DDBJ whole genome shotgun (WGS) entry which is preliminary data.</text>
</comment>
<sequence>MRGRWTRTGRSAAAWSVAAGYALLAVLATALALALRDGTPWVHPDPWLALTPTVGTLTSALFGIALAMILVVTTRFAVGRFAWARRLHGELRPVAKDLSVGQIFILAGLSSLGEEILFRGLLTPVIGVIGSGVLFGLLHQIRGPSRWVWTAWATAVGLLLGAIFAATGSLVGPLLAHAIVNAVNLGYLRDHDPGNDPEQNLA</sequence>
<keyword evidence="3" id="KW-0482">Metalloprotease</keyword>
<dbReference type="InterPro" id="IPR003675">
    <property type="entry name" value="Rce1/LyrA-like_dom"/>
</dbReference>
<keyword evidence="1" id="KW-0472">Membrane</keyword>
<dbReference type="AlphaFoldDB" id="A0A6N7PKT2"/>
<name>A0A6N7PKT2_9BACT</name>
<dbReference type="GO" id="GO:0008237">
    <property type="term" value="F:metallopeptidase activity"/>
    <property type="evidence" value="ECO:0007669"/>
    <property type="project" value="UniProtKB-KW"/>
</dbReference>
<feature type="transmembrane region" description="Helical" evidence="1">
    <location>
        <begin position="12"/>
        <end position="35"/>
    </location>
</feature>